<keyword evidence="2" id="KW-1185">Reference proteome</keyword>
<accession>K6ZI15</accession>
<reference evidence="2" key="1">
    <citation type="journal article" date="2014" name="Environ. Microbiol.">
        <title>Comparative genomics of the marine bacterial genus Glaciecola reveals the high degree of genomic diversity and genomic characteristic for cold adaptation.</title>
        <authorList>
            <person name="Qin Q.L."/>
            <person name="Xie B.B."/>
            <person name="Yu Y."/>
            <person name="Shu Y.L."/>
            <person name="Rong J.C."/>
            <person name="Zhang Y.J."/>
            <person name="Zhao D.L."/>
            <person name="Chen X.L."/>
            <person name="Zhang X.Y."/>
            <person name="Chen B."/>
            <person name="Zhou B.C."/>
            <person name="Zhang Y.Z."/>
        </authorList>
    </citation>
    <scope>NUCLEOTIDE SEQUENCE [LARGE SCALE GENOMIC DNA]</scope>
    <source>
        <strain evidence="2">LMG 21857</strain>
    </source>
</reference>
<evidence type="ECO:0000313" key="2">
    <source>
        <dbReference type="Proteomes" id="UP000006322"/>
    </source>
</evidence>
<dbReference type="Proteomes" id="UP000006322">
    <property type="component" value="Unassembled WGS sequence"/>
</dbReference>
<dbReference type="AlphaFoldDB" id="K6ZI15"/>
<gene>
    <name evidence="1" type="ORF">GPLA_4767</name>
</gene>
<comment type="caution">
    <text evidence="1">The sequence shown here is derived from an EMBL/GenBank/DDBJ whole genome shotgun (WGS) entry which is preliminary data.</text>
</comment>
<dbReference type="STRING" id="1129793.GPLA_4767"/>
<name>K6ZI15_9ALTE</name>
<proteinExistence type="predicted"/>
<sequence>MRNITQLYNSQRQKFINYALLAAQKTPCFDIIPPAMHLCGH</sequence>
<dbReference type="EMBL" id="BAER01000145">
    <property type="protein sequence ID" value="GAC35641.1"/>
    <property type="molecule type" value="Genomic_DNA"/>
</dbReference>
<protein>
    <submittedName>
        <fullName evidence="1">Uncharacterized protein</fullName>
    </submittedName>
</protein>
<evidence type="ECO:0000313" key="1">
    <source>
        <dbReference type="EMBL" id="GAC35641.1"/>
    </source>
</evidence>
<organism evidence="1 2">
    <name type="scientific">Paraglaciecola polaris LMG 21857</name>
    <dbReference type="NCBI Taxonomy" id="1129793"/>
    <lineage>
        <taxon>Bacteria</taxon>
        <taxon>Pseudomonadati</taxon>
        <taxon>Pseudomonadota</taxon>
        <taxon>Gammaproteobacteria</taxon>
        <taxon>Alteromonadales</taxon>
        <taxon>Alteromonadaceae</taxon>
        <taxon>Paraglaciecola</taxon>
    </lineage>
</organism>